<dbReference type="SUPFAM" id="SSF48726">
    <property type="entry name" value="Immunoglobulin"/>
    <property type="match status" value="1"/>
</dbReference>
<dbReference type="InterPro" id="IPR036179">
    <property type="entry name" value="Ig-like_dom_sf"/>
</dbReference>
<organism evidence="2 3">
    <name type="scientific">Terrapene triunguis</name>
    <name type="common">Three-toed box turtle</name>
    <dbReference type="NCBI Taxonomy" id="2587831"/>
    <lineage>
        <taxon>Eukaryota</taxon>
        <taxon>Metazoa</taxon>
        <taxon>Chordata</taxon>
        <taxon>Craniata</taxon>
        <taxon>Vertebrata</taxon>
        <taxon>Euteleostomi</taxon>
        <taxon>Archelosauria</taxon>
        <taxon>Testudinata</taxon>
        <taxon>Testudines</taxon>
        <taxon>Cryptodira</taxon>
        <taxon>Durocryptodira</taxon>
        <taxon>Testudinoidea</taxon>
        <taxon>Emydidae</taxon>
        <taxon>Terrapene</taxon>
    </lineage>
</organism>
<feature type="domain" description="Immunoglobulin C1-set" evidence="1">
    <location>
        <begin position="17"/>
        <end position="83"/>
    </location>
</feature>
<dbReference type="Proteomes" id="UP000472274">
    <property type="component" value="Unplaced"/>
</dbReference>
<dbReference type="Pfam" id="PF07654">
    <property type="entry name" value="C1-set"/>
    <property type="match status" value="1"/>
</dbReference>
<dbReference type="InParanoid" id="A0A674IF48"/>
<protein>
    <recommendedName>
        <fullName evidence="1">Immunoglobulin C1-set domain-containing protein</fullName>
    </recommendedName>
</protein>
<reference evidence="2" key="2">
    <citation type="submission" date="2025-09" db="UniProtKB">
        <authorList>
            <consortium name="Ensembl"/>
        </authorList>
    </citation>
    <scope>IDENTIFICATION</scope>
</reference>
<dbReference type="AlphaFoldDB" id="A0A674IF48"/>
<proteinExistence type="predicted"/>
<dbReference type="InterPro" id="IPR003597">
    <property type="entry name" value="Ig_C1-set"/>
</dbReference>
<dbReference type="Ensembl" id="ENSTMTT00000006596.1">
    <property type="protein sequence ID" value="ENSTMTP00000006387.1"/>
    <property type="gene ID" value="ENSTMTG00000004681.1"/>
</dbReference>
<dbReference type="SMART" id="SM00407">
    <property type="entry name" value="IGc1"/>
    <property type="match status" value="1"/>
</dbReference>
<evidence type="ECO:0000259" key="1">
    <source>
        <dbReference type="SMART" id="SM00407"/>
    </source>
</evidence>
<dbReference type="InterPro" id="IPR013783">
    <property type="entry name" value="Ig-like_fold"/>
</dbReference>
<keyword evidence="3" id="KW-1185">Reference proteome</keyword>
<evidence type="ECO:0000313" key="3">
    <source>
        <dbReference type="Proteomes" id="UP000472274"/>
    </source>
</evidence>
<evidence type="ECO:0000313" key="2">
    <source>
        <dbReference type="Ensembl" id="ENSTMTP00000006387.1"/>
    </source>
</evidence>
<dbReference type="Gene3D" id="2.60.40.10">
    <property type="entry name" value="Immunoglobulins"/>
    <property type="match status" value="1"/>
</dbReference>
<name>A0A674IF48_9SAUR</name>
<reference evidence="2" key="1">
    <citation type="submission" date="2025-08" db="UniProtKB">
        <authorList>
            <consortium name="Ensembl"/>
        </authorList>
    </citation>
    <scope>IDENTIFICATION</scope>
</reference>
<sequence length="102" mass="11100">DQTTSEPSVSIMKSENESIAACLAKDFYPKELKIFMNSDSEIIFEATDPILTSSGKYSAVKVVKLSSNELLSCSVQHNSKLIKKTQTAEKPPCNISTPSLEG</sequence>
<accession>A0A674IF48</accession>